<dbReference type="EMBL" id="HBFB01013645">
    <property type="protein sequence ID" value="CAD8676860.1"/>
    <property type="molecule type" value="Transcribed_RNA"/>
</dbReference>
<dbReference type="PANTHER" id="PTHR30005:SF0">
    <property type="entry name" value="RETROGRADE REGULATION PROTEIN 2"/>
    <property type="match status" value="1"/>
</dbReference>
<keyword evidence="1" id="KW-0812">Transmembrane</keyword>
<dbReference type="InterPro" id="IPR003695">
    <property type="entry name" value="Ppx_GppA_N"/>
</dbReference>
<dbReference type="Gene3D" id="3.30.420.150">
    <property type="entry name" value="Exopolyphosphatase. Domain 2"/>
    <property type="match status" value="1"/>
</dbReference>
<dbReference type="Pfam" id="PF02541">
    <property type="entry name" value="Ppx-GppA"/>
    <property type="match status" value="1"/>
</dbReference>
<feature type="transmembrane region" description="Helical" evidence="1">
    <location>
        <begin position="311"/>
        <end position="332"/>
    </location>
</feature>
<keyword evidence="1" id="KW-1133">Transmembrane helix</keyword>
<dbReference type="GO" id="GO:0006357">
    <property type="term" value="P:regulation of transcription by RNA polymerase II"/>
    <property type="evidence" value="ECO:0007669"/>
    <property type="project" value="TreeGrafter"/>
</dbReference>
<feature type="domain" description="Ppx/GppA phosphatase N-terminal" evidence="2">
    <location>
        <begin position="173"/>
        <end position="338"/>
    </location>
</feature>
<sequence>MQSQSQDHQHAMPHWHCAPSTLQEQLEWEQVLSGKASDAAELQAHQPGPAQAHATHGIDSWDCAVLQPSAFSHAAALPKDAAAWDEAMGGKTEHAASTPLPACAVVIGSHSVMAVVHDGRREVARAYQDSMLGHGLTRGAHLCTGAVASTAHALSHVAAAWHQTAGGVPPQVAATRVQAVGTAALRECADAAPVAHAVQRLLGAELRVISASEEGRLSFAGATAGLPAGQLCVLIDMGGRSSEVAVGVAGPSLEVQVASIPLGCSTFQHDPFASAADTLASCKQQAQAIVAAHRDVLDSLLSQHPKARGDAGVFVMVTGGTATTAAALLAGLAEYDRRRVHHAELGPLSCLEELAEQLLMSGTLTEAGTQPSGTTRGAGNWPVWLTASRAASMPAGCIVLVELARAVCGAVGEDERHVLVSDRDLLDALLDGLLSMRARHS</sequence>
<organism evidence="3">
    <name type="scientific">Chlamydomonas leiostraca</name>
    <dbReference type="NCBI Taxonomy" id="1034604"/>
    <lineage>
        <taxon>Eukaryota</taxon>
        <taxon>Viridiplantae</taxon>
        <taxon>Chlorophyta</taxon>
        <taxon>core chlorophytes</taxon>
        <taxon>Chlorophyceae</taxon>
        <taxon>CS clade</taxon>
        <taxon>Chlamydomonadales</taxon>
        <taxon>Chlamydomonadaceae</taxon>
        <taxon>Chlamydomonas</taxon>
    </lineage>
</organism>
<evidence type="ECO:0000256" key="1">
    <source>
        <dbReference type="SAM" id="Phobius"/>
    </source>
</evidence>
<evidence type="ECO:0000259" key="2">
    <source>
        <dbReference type="Pfam" id="PF02541"/>
    </source>
</evidence>
<accession>A0A7S0RGW7</accession>
<keyword evidence="1" id="KW-0472">Membrane</keyword>
<evidence type="ECO:0000313" key="3">
    <source>
        <dbReference type="EMBL" id="CAD8676860.1"/>
    </source>
</evidence>
<name>A0A7S0RGW7_9CHLO</name>
<dbReference type="AlphaFoldDB" id="A0A7S0RGW7"/>
<protein>
    <recommendedName>
        <fullName evidence="2">Ppx/GppA phosphatase N-terminal domain-containing protein</fullName>
    </recommendedName>
</protein>
<reference evidence="3" key="1">
    <citation type="submission" date="2021-01" db="EMBL/GenBank/DDBJ databases">
        <authorList>
            <person name="Corre E."/>
            <person name="Pelletier E."/>
            <person name="Niang G."/>
            <person name="Scheremetjew M."/>
            <person name="Finn R."/>
            <person name="Kale V."/>
            <person name="Holt S."/>
            <person name="Cochrane G."/>
            <person name="Meng A."/>
            <person name="Brown T."/>
            <person name="Cohen L."/>
        </authorList>
    </citation>
    <scope>NUCLEOTIDE SEQUENCE</scope>
    <source>
        <strain evidence="3">SAG 11-49</strain>
    </source>
</reference>
<gene>
    <name evidence="3" type="ORF">CLEI1391_LOCUS7668</name>
</gene>
<dbReference type="Gene3D" id="3.30.420.40">
    <property type="match status" value="1"/>
</dbReference>
<dbReference type="PANTHER" id="PTHR30005">
    <property type="entry name" value="EXOPOLYPHOSPHATASE"/>
    <property type="match status" value="1"/>
</dbReference>
<dbReference type="InterPro" id="IPR043129">
    <property type="entry name" value="ATPase_NBD"/>
</dbReference>
<proteinExistence type="predicted"/>
<dbReference type="SUPFAM" id="SSF53067">
    <property type="entry name" value="Actin-like ATPase domain"/>
    <property type="match status" value="2"/>
</dbReference>
<dbReference type="InterPro" id="IPR050273">
    <property type="entry name" value="GppA/Ppx_hydrolase"/>
</dbReference>